<dbReference type="Proteomes" id="UP000007305">
    <property type="component" value="Chromosome 9"/>
</dbReference>
<dbReference type="AlphaFoldDB" id="A0A1D6PC22"/>
<accession>A0A1D6PC22</accession>
<keyword evidence="7" id="KW-0333">Golgi apparatus</keyword>
<evidence type="ECO:0000256" key="2">
    <source>
        <dbReference type="ARBA" id="ARBA00007727"/>
    </source>
</evidence>
<dbReference type="OMA" id="QRYMKWR"/>
<reference evidence="13" key="2">
    <citation type="submission" date="2015-12" db="EMBL/GenBank/DDBJ databases">
        <title>Update maize B73 reference genome by single molecule sequencing technologies.</title>
        <authorList>
            <consortium name="Maize Genome Sequencing Project"/>
            <person name="Ware D."/>
        </authorList>
    </citation>
    <scope>NUCLEOTIDE SEQUENCE</scope>
    <source>
        <tissue evidence="13">Seedling</tissue>
    </source>
</reference>
<dbReference type="EMBL" id="CM000785">
    <property type="protein sequence ID" value="AQL07175.1"/>
    <property type="molecule type" value="Genomic_DNA"/>
</dbReference>
<evidence type="ECO:0000259" key="11">
    <source>
        <dbReference type="Pfam" id="PF13839"/>
    </source>
</evidence>
<evidence type="ECO:0000256" key="3">
    <source>
        <dbReference type="ARBA" id="ARBA00022679"/>
    </source>
</evidence>
<dbReference type="OrthoDB" id="630188at2759"/>
<feature type="domain" description="Trichome birefringence-like N-terminal" evidence="12">
    <location>
        <begin position="341"/>
        <end position="394"/>
    </location>
</feature>
<reference evidence="14" key="3">
    <citation type="submission" date="2019-07" db="EMBL/GenBank/DDBJ databases">
        <authorList>
            <person name="Seetharam A."/>
            <person name="Woodhouse M."/>
            <person name="Cannon E."/>
        </authorList>
    </citation>
    <scope>NUCLEOTIDE SEQUENCE [LARGE SCALE GENOMIC DNA]</scope>
    <source>
        <strain evidence="14">cv. B73</strain>
    </source>
</reference>
<dbReference type="Pfam" id="PF13839">
    <property type="entry name" value="PC-Esterase"/>
    <property type="match status" value="1"/>
</dbReference>
<proteinExistence type="inferred from homology"/>
<keyword evidence="3" id="KW-0808">Transferase</keyword>
<dbReference type="SMR" id="A0A1D6PC22"/>
<dbReference type="GO" id="GO:1990538">
    <property type="term" value="F:xylan O-acetyltransferase activity"/>
    <property type="evidence" value="ECO:0007669"/>
    <property type="project" value="UniProtKB-ARBA"/>
</dbReference>
<evidence type="ECO:0000256" key="6">
    <source>
        <dbReference type="ARBA" id="ARBA00022989"/>
    </source>
</evidence>
<evidence type="ECO:0000256" key="1">
    <source>
        <dbReference type="ARBA" id="ARBA00004323"/>
    </source>
</evidence>
<evidence type="ECO:0000313" key="13">
    <source>
        <dbReference type="EMBL" id="AQL07175.1"/>
    </source>
</evidence>
<dbReference type="GO" id="GO:0005794">
    <property type="term" value="C:Golgi apparatus"/>
    <property type="evidence" value="ECO:0000318"/>
    <property type="project" value="GO_Central"/>
</dbReference>
<dbReference type="eggNOG" id="ENOG502QQD3">
    <property type="taxonomic scope" value="Eukaryota"/>
</dbReference>
<comment type="similarity">
    <text evidence="2">Belongs to the PC-esterase family. TBL subfamily.</text>
</comment>
<dbReference type="PANTHER" id="PTHR32285:SF19">
    <property type="entry name" value="PROTEIN TRICHOME BIREFRINGENCE-LIKE 6"/>
    <property type="match status" value="1"/>
</dbReference>
<dbReference type="InterPro" id="IPR029962">
    <property type="entry name" value="TBL"/>
</dbReference>
<evidence type="ECO:0000256" key="4">
    <source>
        <dbReference type="ARBA" id="ARBA00022692"/>
    </source>
</evidence>
<feature type="domain" description="Trichome birefringence-like C-terminal" evidence="11">
    <location>
        <begin position="395"/>
        <end position="674"/>
    </location>
</feature>
<evidence type="ECO:0000256" key="9">
    <source>
        <dbReference type="SAM" id="MobiDB-lite"/>
    </source>
</evidence>
<evidence type="ECO:0000259" key="12">
    <source>
        <dbReference type="Pfam" id="PF14416"/>
    </source>
</evidence>
<dbReference type="GO" id="GO:0000139">
    <property type="term" value="C:Golgi membrane"/>
    <property type="evidence" value="ECO:0007669"/>
    <property type="project" value="UniProtKB-SubCell"/>
</dbReference>
<dbReference type="InterPro" id="IPR026057">
    <property type="entry name" value="TBL_C"/>
</dbReference>
<organism evidence="13">
    <name type="scientific">Zea mays</name>
    <name type="common">Maize</name>
    <dbReference type="NCBI Taxonomy" id="4577"/>
    <lineage>
        <taxon>Eukaryota</taxon>
        <taxon>Viridiplantae</taxon>
        <taxon>Streptophyta</taxon>
        <taxon>Embryophyta</taxon>
        <taxon>Tracheophyta</taxon>
        <taxon>Spermatophyta</taxon>
        <taxon>Magnoliopsida</taxon>
        <taxon>Liliopsida</taxon>
        <taxon>Poales</taxon>
        <taxon>Poaceae</taxon>
        <taxon>PACMAD clade</taxon>
        <taxon>Panicoideae</taxon>
        <taxon>Andropogonodae</taxon>
        <taxon>Andropogoneae</taxon>
        <taxon>Tripsacinae</taxon>
        <taxon>Zea</taxon>
    </lineage>
</organism>
<feature type="transmembrane region" description="Helical" evidence="10">
    <location>
        <begin position="21"/>
        <end position="42"/>
    </location>
</feature>
<dbReference type="GO" id="GO:0016413">
    <property type="term" value="F:O-acetyltransferase activity"/>
    <property type="evidence" value="ECO:0000318"/>
    <property type="project" value="GO_Central"/>
</dbReference>
<keyword evidence="4 10" id="KW-0812">Transmembrane</keyword>
<gene>
    <name evidence="14" type="primary">LOC103639219</name>
    <name evidence="13" type="ORF">ZEAMMB73_Zm00001d047637</name>
</gene>
<evidence type="ECO:0000256" key="7">
    <source>
        <dbReference type="ARBA" id="ARBA00023034"/>
    </source>
</evidence>
<evidence type="ECO:0000256" key="8">
    <source>
        <dbReference type="ARBA" id="ARBA00023136"/>
    </source>
</evidence>
<dbReference type="EnsemblPlants" id="Zm00001eb396090_T001">
    <property type="protein sequence ID" value="Zm00001eb396090_P001"/>
    <property type="gene ID" value="Zm00001eb396090"/>
</dbReference>
<feature type="region of interest" description="Disordered" evidence="9">
    <location>
        <begin position="296"/>
        <end position="321"/>
    </location>
</feature>
<protein>
    <submittedName>
        <fullName evidence="13">Protein trichome birefringence-like 6</fullName>
    </submittedName>
</protein>
<reference evidence="15" key="1">
    <citation type="journal article" date="2009" name="Science">
        <title>The B73 maize genome: complexity, diversity, and dynamics.</title>
        <authorList>
            <person name="Schnable P.S."/>
            <person name="Ware D."/>
            <person name="Fulton R.S."/>
            <person name="Stein J.C."/>
            <person name="Wei F."/>
            <person name="Pasternak S."/>
            <person name="Liang C."/>
            <person name="Zhang J."/>
            <person name="Fulton L."/>
            <person name="Graves T.A."/>
            <person name="Minx P."/>
            <person name="Reily A.D."/>
            <person name="Courtney L."/>
            <person name="Kruchowski S.S."/>
            <person name="Tomlinson C."/>
            <person name="Strong C."/>
            <person name="Delehaunty K."/>
            <person name="Fronick C."/>
            <person name="Courtney B."/>
            <person name="Rock S.M."/>
            <person name="Belter E."/>
            <person name="Du F."/>
            <person name="Kim K."/>
            <person name="Abbott R.M."/>
            <person name="Cotton M."/>
            <person name="Levy A."/>
            <person name="Marchetto P."/>
            <person name="Ochoa K."/>
            <person name="Jackson S.M."/>
            <person name="Gillam B."/>
            <person name="Chen W."/>
            <person name="Yan L."/>
            <person name="Higginbotham J."/>
            <person name="Cardenas M."/>
            <person name="Waligorski J."/>
            <person name="Applebaum E."/>
            <person name="Phelps L."/>
            <person name="Falcone J."/>
            <person name="Kanchi K."/>
            <person name="Thane T."/>
            <person name="Scimone A."/>
            <person name="Thane N."/>
            <person name="Henke J."/>
            <person name="Wang T."/>
            <person name="Ruppert J."/>
            <person name="Shah N."/>
            <person name="Rotter K."/>
            <person name="Hodges J."/>
            <person name="Ingenthron E."/>
            <person name="Cordes M."/>
            <person name="Kohlberg S."/>
            <person name="Sgro J."/>
            <person name="Delgado B."/>
            <person name="Mead K."/>
            <person name="Chinwalla A."/>
            <person name="Leonard S."/>
            <person name="Crouse K."/>
            <person name="Collura K."/>
            <person name="Kudrna D."/>
            <person name="Currie J."/>
            <person name="He R."/>
            <person name="Angelova A."/>
            <person name="Rajasekar S."/>
            <person name="Mueller T."/>
            <person name="Lomeli R."/>
            <person name="Scara G."/>
            <person name="Ko A."/>
            <person name="Delaney K."/>
            <person name="Wissotski M."/>
            <person name="Lopez G."/>
            <person name="Campos D."/>
            <person name="Braidotti M."/>
            <person name="Ashley E."/>
            <person name="Golser W."/>
            <person name="Kim H."/>
            <person name="Lee S."/>
            <person name="Lin J."/>
            <person name="Dujmic Z."/>
            <person name="Kim W."/>
            <person name="Talag J."/>
            <person name="Zuccolo A."/>
            <person name="Fan C."/>
            <person name="Sebastian A."/>
            <person name="Kramer M."/>
            <person name="Spiegel L."/>
            <person name="Nascimento L."/>
            <person name="Zutavern T."/>
            <person name="Miller B."/>
            <person name="Ambroise C."/>
            <person name="Muller S."/>
            <person name="Spooner W."/>
            <person name="Narechania A."/>
            <person name="Ren L."/>
            <person name="Wei S."/>
            <person name="Kumari S."/>
            <person name="Faga B."/>
            <person name="Levy M.J."/>
            <person name="McMahan L."/>
            <person name="Van Buren P."/>
            <person name="Vaughn M.W."/>
            <person name="Ying K."/>
            <person name="Yeh C.-T."/>
            <person name="Emrich S.J."/>
            <person name="Jia Y."/>
            <person name="Kalyanaraman A."/>
            <person name="Hsia A.-P."/>
            <person name="Barbazuk W.B."/>
            <person name="Baucom R.S."/>
            <person name="Brutnell T.P."/>
            <person name="Carpita N.C."/>
            <person name="Chaparro C."/>
            <person name="Chia J.-M."/>
            <person name="Deragon J.-M."/>
            <person name="Estill J.C."/>
            <person name="Fu Y."/>
            <person name="Jeddeloh J.A."/>
            <person name="Han Y."/>
            <person name="Lee H."/>
            <person name="Li P."/>
            <person name="Lisch D.R."/>
            <person name="Liu S."/>
            <person name="Liu Z."/>
            <person name="Nagel D.H."/>
            <person name="McCann M.C."/>
            <person name="SanMiguel P."/>
            <person name="Myers A.M."/>
            <person name="Nettleton D."/>
            <person name="Nguyen J."/>
            <person name="Penning B.W."/>
            <person name="Ponnala L."/>
            <person name="Schneider K.L."/>
            <person name="Schwartz D.C."/>
            <person name="Sharma A."/>
            <person name="Soderlund C."/>
            <person name="Springer N.M."/>
            <person name="Sun Q."/>
            <person name="Wang H."/>
            <person name="Waterman M."/>
            <person name="Westerman R."/>
            <person name="Wolfgruber T.K."/>
            <person name="Yang L."/>
            <person name="Yu Y."/>
            <person name="Zhang L."/>
            <person name="Zhou S."/>
            <person name="Zhu Q."/>
            <person name="Bennetzen J.L."/>
            <person name="Dawe R.K."/>
            <person name="Jiang J."/>
            <person name="Jiang N."/>
            <person name="Presting G.G."/>
            <person name="Wessler S.R."/>
            <person name="Aluru S."/>
            <person name="Martienssen R.A."/>
            <person name="Clifton S.W."/>
            <person name="McCombie W.R."/>
            <person name="Wing R.A."/>
            <person name="Wilson R.K."/>
        </authorList>
    </citation>
    <scope>NUCLEOTIDE SEQUENCE [LARGE SCALE GENOMIC DNA]</scope>
    <source>
        <strain evidence="15">cv. B73</strain>
    </source>
</reference>
<keyword evidence="8 10" id="KW-0472">Membrane</keyword>
<dbReference type="KEGG" id="zma:103639219"/>
<evidence type="ECO:0000313" key="14">
    <source>
        <dbReference type="EnsemblPlants" id="Zm00001eb396090_P001"/>
    </source>
</evidence>
<keyword evidence="6 10" id="KW-1133">Transmembrane helix</keyword>
<dbReference type="ExpressionAtlas" id="A0A1D6PC22">
    <property type="expression patterns" value="baseline and differential"/>
</dbReference>
<name>A0A1D6PC22_MAIZE</name>
<dbReference type="PANTHER" id="PTHR32285">
    <property type="entry name" value="PROTEIN TRICHOME BIREFRINGENCE-LIKE 9-RELATED"/>
    <property type="match status" value="1"/>
</dbReference>
<dbReference type="GeneID" id="103639219"/>
<dbReference type="RefSeq" id="XP_008660213.1">
    <property type="nucleotide sequence ID" value="XM_008661991.4"/>
</dbReference>
<feature type="compositionally biased region" description="Low complexity" evidence="9">
    <location>
        <begin position="296"/>
        <end position="314"/>
    </location>
</feature>
<evidence type="ECO:0000256" key="10">
    <source>
        <dbReference type="SAM" id="Phobius"/>
    </source>
</evidence>
<dbReference type="InterPro" id="IPR025846">
    <property type="entry name" value="TBL_N"/>
</dbReference>
<sequence length="687" mass="74995">MERQRSSSSSSPYQFLSPKSLLLLSFASSSLLFSFLFALFAIRHGRPLNLPFTTPNTSYSFAMPNTSSSFAMPNTSTAALAPLPPPGNGGGSMGGAVALAAEAGYAVRGHGSGDSVADGARRAVTGDLSARGVGPPMEVEGAVTGGGNGGAPATGKVLEAQEVAGAGNNSTGTSDLAMHAKEKEVTGVGGDADKLGKFPVRKENLAEGSRQHVGWETKTQLNAGSASSSQEVDASMVRPEGAESLTAVNLSMDDEAAMQVRGESVVQDDVVVVGDKRYSSVQAAAYASEQVEQLESSHLSAGNNSSLAAPAPANQNKQDPNLIEEEAVTSKMDSTRSDTKRCDVYDGSWVFDDETYPLYTSDSCPFIDEGFSCGANGRTDQRYMKWRWRPNHCNIPRFDARKMLETLRGKRLVFVGDSINRNQWESMMCLLRTAVPDPGRIHETRGRRITKEKGDYNFKFLDYNCSVEYHVTHFLVHESKARIGQKRMKTLRIDTIHRSSSRWKGADVLVFNTAHWWSHHKTQSGVNYYQEGDHVHPHLDASTAFQRALTTWASWVDSHINPQLTRVFFRSSSPSHFSGGEWNSGGHCRESMLPLNDTRARPVPERNLILEQVTKQMKTPVTVLNVTNLSGVRIDGHPSVYGRKTVGLTASSVQQDCSHWCLPGVPDTWNELLFYHLLSPQEKDVTS</sequence>
<keyword evidence="15" id="KW-1185">Reference proteome</keyword>
<keyword evidence="5" id="KW-0735">Signal-anchor</keyword>
<evidence type="ECO:0000313" key="15">
    <source>
        <dbReference type="Proteomes" id="UP000007305"/>
    </source>
</evidence>
<dbReference type="STRING" id="4577.A0A1D6PC22"/>
<dbReference type="Gramene" id="Zm00001eb396090_T001">
    <property type="protein sequence ID" value="Zm00001eb396090_P001"/>
    <property type="gene ID" value="Zm00001eb396090"/>
</dbReference>
<dbReference type="Pfam" id="PF14416">
    <property type="entry name" value="PMR5N"/>
    <property type="match status" value="1"/>
</dbReference>
<evidence type="ECO:0000256" key="5">
    <source>
        <dbReference type="ARBA" id="ARBA00022968"/>
    </source>
</evidence>
<dbReference type="PaxDb" id="4577-AC233955.1_FGP009"/>
<reference evidence="14" key="4">
    <citation type="submission" date="2021-05" db="UniProtKB">
        <authorList>
            <consortium name="EnsemblPlants"/>
        </authorList>
    </citation>
    <scope>IDENTIFICATION</scope>
    <source>
        <strain evidence="14">cv. B73</strain>
    </source>
</reference>
<comment type="subcellular location">
    <subcellularLocation>
        <location evidence="1">Golgi apparatus membrane</location>
        <topology evidence="1">Single-pass type II membrane protein</topology>
    </subcellularLocation>
</comment>